<keyword evidence="2" id="KW-1185">Reference proteome</keyword>
<reference evidence="1 2" key="1">
    <citation type="submission" date="2017-06" db="EMBL/GenBank/DDBJ databases">
        <title>Genome sequencing of cyanobaciteial culture collection at National Institute for Environmental Studies (NIES).</title>
        <authorList>
            <person name="Hirose Y."/>
            <person name="Shimura Y."/>
            <person name="Fujisawa T."/>
            <person name="Nakamura Y."/>
            <person name="Kawachi M."/>
        </authorList>
    </citation>
    <scope>NUCLEOTIDE SEQUENCE [LARGE SCALE GENOMIC DNA]</scope>
    <source>
        <strain evidence="1 2">NIES-2135</strain>
    </source>
</reference>
<sequence length="145" mass="15969">MIEAEDTCGGAIGAGFSAYSLNPKPVDPALWKQAMKKVRLQSILFTELESLMQAANLGGGTEAAITEARRRIRHQLTQLNEEQQAFFAALVEEDQSQPAELILRSQVKSKLYSFLTPNDWSAVGQAATDAIQDQWSEFIQPSKIA</sequence>
<accession>A0A1Z4JCU0</accession>
<name>A0A1Z4JCU0_LEPBY</name>
<organism evidence="1 2">
    <name type="scientific">Leptolyngbya boryana NIES-2135</name>
    <dbReference type="NCBI Taxonomy" id="1973484"/>
    <lineage>
        <taxon>Bacteria</taxon>
        <taxon>Bacillati</taxon>
        <taxon>Cyanobacteriota</taxon>
        <taxon>Cyanophyceae</taxon>
        <taxon>Leptolyngbyales</taxon>
        <taxon>Leptolyngbyaceae</taxon>
        <taxon>Leptolyngbya group</taxon>
        <taxon>Leptolyngbya</taxon>
    </lineage>
</organism>
<protein>
    <submittedName>
        <fullName evidence="1">Uncharacterized protein</fullName>
    </submittedName>
</protein>
<gene>
    <name evidence="1" type="ORF">NIES2135_14330</name>
</gene>
<dbReference type="EMBL" id="AP018203">
    <property type="protein sequence ID" value="BAY54615.1"/>
    <property type="molecule type" value="Genomic_DNA"/>
</dbReference>
<dbReference type="Proteomes" id="UP000217895">
    <property type="component" value="Chromosome"/>
</dbReference>
<evidence type="ECO:0000313" key="2">
    <source>
        <dbReference type="Proteomes" id="UP000217895"/>
    </source>
</evidence>
<evidence type="ECO:0000313" key="1">
    <source>
        <dbReference type="EMBL" id="BAY54615.1"/>
    </source>
</evidence>
<dbReference type="AlphaFoldDB" id="A0A1Z4JCU0"/>
<proteinExistence type="predicted"/>